<evidence type="ECO:0000313" key="1">
    <source>
        <dbReference type="EMBL" id="XBS53310.1"/>
    </source>
</evidence>
<dbReference type="RefSeq" id="WP_349945228.1">
    <property type="nucleotide sequence ID" value="NZ_CP157940.1"/>
</dbReference>
<dbReference type="EMBL" id="CP157940">
    <property type="protein sequence ID" value="XBS53310.1"/>
    <property type="molecule type" value="Genomic_DNA"/>
</dbReference>
<dbReference type="AlphaFoldDB" id="A0AAU7PM29"/>
<protein>
    <submittedName>
        <fullName evidence="1">Uncharacterized protein</fullName>
    </submittedName>
</protein>
<sequence>MSYESIPYQNFLYPPSAVYYENTQLSILTDNQRKEIESLKRQLASRGNNLEYLIENTPFNSLLICKTKGLKNETVMNQPFANFIITQIIIVEFPEFASLDTIYLMVLKVGTECGEKVCAMKRKDFTPGRAITFLRNISISFLIDKSDSRKGELVSDYISQKLSKATSICLPYFAGWSFSNASPRFLTSDYEIFSLLPKDLLKMPVNSRQLALSNITEPTEIIASYFHRLSLLKKETTIPISLFFHMSILRGVLDKADMWALDKFLYLQMTNGPISIEKVSQSLLQVFNNDKGTSTTLDLPFKTLLRNVLTNQDEPFILRVDNPTCNNYKQKLRVSNWDMIHNVCLEGVKYNYDGFEITSRASLVCISNQNIVDIPMENALSIYIESSDINIGVLQEALCNPCAMGNYINLLCQYISSNFNTTIKMLSDAWNENLQTGLGTFEKNGVAYSIFMTVCDFMEKFLKHYNFRIEDFWGTRNEIESLLVDFLYQNEMSSDMESIPELFIEGLRSLISGCTLINRLRDDTLLEGGNITLYCDDNFLYVSEQDLRNYIIPSIFPFHITVNQLLKSLSEAEIITSDQTRVKTYLKTVYFPKHTPPTQKKMVAFNRTRIWGLGDDIYD</sequence>
<proteinExistence type="predicted"/>
<accession>A0AAU7PM29</accession>
<organism evidence="1">
    <name type="scientific">Lacrimispora sp. BS-2</name>
    <dbReference type="NCBI Taxonomy" id="3151850"/>
    <lineage>
        <taxon>Bacteria</taxon>
        <taxon>Bacillati</taxon>
        <taxon>Bacillota</taxon>
        <taxon>Clostridia</taxon>
        <taxon>Lachnospirales</taxon>
        <taxon>Lachnospiraceae</taxon>
        <taxon>Lacrimispora</taxon>
    </lineage>
</organism>
<reference evidence="1" key="1">
    <citation type="submission" date="2024-06" db="EMBL/GenBank/DDBJ databases">
        <title>Lacrimispora cavernae sp. nov., a novel anaerobe isolated from bat guano pile inside a cave.</title>
        <authorList>
            <person name="Miller S.L."/>
            <person name="Lu N."/>
            <person name="King J."/>
            <person name="Sankaranarayanan K."/>
            <person name="Lawson P.A."/>
        </authorList>
    </citation>
    <scope>NUCLEOTIDE SEQUENCE</scope>
    <source>
        <strain evidence="1">BS-2</strain>
    </source>
</reference>
<name>A0AAU7PM29_9FIRM</name>
<gene>
    <name evidence="1" type="ORF">ABFV83_15985</name>
</gene>